<dbReference type="EMBL" id="JADQDM010000016">
    <property type="protein sequence ID" value="MBF9223529.1"/>
    <property type="molecule type" value="Genomic_DNA"/>
</dbReference>
<evidence type="ECO:0000313" key="2">
    <source>
        <dbReference type="Proteomes" id="UP000618931"/>
    </source>
</evidence>
<accession>A0ABS0IAJ9</accession>
<dbReference type="RefSeq" id="WP_196294957.1">
    <property type="nucleotide sequence ID" value="NZ_JADQDM010000016.1"/>
</dbReference>
<name>A0ABS0IAJ9_9BACT</name>
<comment type="caution">
    <text evidence="1">The sequence shown here is derived from an EMBL/GenBank/DDBJ whole genome shotgun (WGS) entry which is preliminary data.</text>
</comment>
<sequence>MAFYRFINLSFKGHSMHFGIINRANFEQLKNPARIAATLEQIYPGKIILVRGPETAGVFTTILSSNPGLRALAEEFNSAIDGGPALSGFSDGELDC</sequence>
<dbReference type="Proteomes" id="UP000618931">
    <property type="component" value="Unassembled WGS sequence"/>
</dbReference>
<proteinExistence type="predicted"/>
<reference evidence="1 2" key="1">
    <citation type="submission" date="2020-11" db="EMBL/GenBank/DDBJ databases">
        <authorList>
            <person name="Kim M.K."/>
        </authorList>
    </citation>
    <scope>NUCLEOTIDE SEQUENCE [LARGE SCALE GENOMIC DNA]</scope>
    <source>
        <strain evidence="1 2">BT662</strain>
    </source>
</reference>
<organism evidence="1 2">
    <name type="scientific">Hymenobacter ruricola</name>
    <dbReference type="NCBI Taxonomy" id="2791023"/>
    <lineage>
        <taxon>Bacteria</taxon>
        <taxon>Pseudomonadati</taxon>
        <taxon>Bacteroidota</taxon>
        <taxon>Cytophagia</taxon>
        <taxon>Cytophagales</taxon>
        <taxon>Hymenobacteraceae</taxon>
        <taxon>Hymenobacter</taxon>
    </lineage>
</organism>
<evidence type="ECO:0000313" key="1">
    <source>
        <dbReference type="EMBL" id="MBF9223529.1"/>
    </source>
</evidence>
<protein>
    <submittedName>
        <fullName evidence="1">Uncharacterized protein</fullName>
    </submittedName>
</protein>
<gene>
    <name evidence="1" type="ORF">I2H31_20660</name>
</gene>
<keyword evidence="2" id="KW-1185">Reference proteome</keyword>